<name>A0A4R3MSL9_9FIRM</name>
<organism evidence="1 2">
    <name type="scientific">Natranaerovirga pectinivora</name>
    <dbReference type="NCBI Taxonomy" id="682400"/>
    <lineage>
        <taxon>Bacteria</taxon>
        <taxon>Bacillati</taxon>
        <taxon>Bacillota</taxon>
        <taxon>Clostridia</taxon>
        <taxon>Lachnospirales</taxon>
        <taxon>Natranaerovirgaceae</taxon>
        <taxon>Natranaerovirga</taxon>
    </lineage>
</organism>
<sequence length="434" mass="49498">MNYKSNTQSAKHLIVMSIDALSEDNWEMCQSLPNFSTLIKKGAYSNELKSVFPTLTYVVHTTMVTGVYPNKHGIIHNNPFQPFVPEKDQLWYWYQKDIKVPTIYDLARKNKLKTAGLLWPVTANSSIKYNLPEIKAIKNENQALKVLKNGNKLYCLDLELRLGKHREGIKQPSLDDYTTMCVVDTIKKKKPNLFQIHLIDLDDAKHNNGTNNEEVQKALLRMDGRIGQIIQAVKDAKIENDTIFLLIGDHGQLDVKHKVYLNNILKEKGLINEKNGKTRWRAYFQSTGGSAYLYIKEGDIEAEEIVTNILQELQVVDKFGIEKVYDREALDLLNADKSIKYGVEAKEGYCFQDEIAGKNIVNCKDENIKYATHGYSPDKPNYKCVFIVSGSNIKENYNIGPIEMVDIAPTMAKILGLKFYPCDGKVLEEIFTMK</sequence>
<evidence type="ECO:0000313" key="2">
    <source>
        <dbReference type="Proteomes" id="UP000294902"/>
    </source>
</evidence>
<comment type="caution">
    <text evidence="1">The sequence shown here is derived from an EMBL/GenBank/DDBJ whole genome shotgun (WGS) entry which is preliminary data.</text>
</comment>
<keyword evidence="2" id="KW-1185">Reference proteome</keyword>
<dbReference type="InterPro" id="IPR017850">
    <property type="entry name" value="Alkaline_phosphatase_core_sf"/>
</dbReference>
<evidence type="ECO:0000313" key="1">
    <source>
        <dbReference type="EMBL" id="TCT16024.1"/>
    </source>
</evidence>
<dbReference type="CDD" id="cd16018">
    <property type="entry name" value="Enpp"/>
    <property type="match status" value="1"/>
</dbReference>
<dbReference type="InterPro" id="IPR002591">
    <property type="entry name" value="Phosphodiest/P_Trfase"/>
</dbReference>
<dbReference type="SUPFAM" id="SSF53649">
    <property type="entry name" value="Alkaline phosphatase-like"/>
    <property type="match status" value="1"/>
</dbReference>
<dbReference type="Gene3D" id="3.40.720.10">
    <property type="entry name" value="Alkaline Phosphatase, subunit A"/>
    <property type="match status" value="1"/>
</dbReference>
<dbReference type="EMBL" id="SMAL01000002">
    <property type="protein sequence ID" value="TCT16024.1"/>
    <property type="molecule type" value="Genomic_DNA"/>
</dbReference>
<dbReference type="Pfam" id="PF01663">
    <property type="entry name" value="Phosphodiest"/>
    <property type="match status" value="1"/>
</dbReference>
<dbReference type="RefSeq" id="WP_132250084.1">
    <property type="nucleotide sequence ID" value="NZ_SMAL01000002.1"/>
</dbReference>
<dbReference type="OrthoDB" id="9779418at2"/>
<dbReference type="PANTHER" id="PTHR10151">
    <property type="entry name" value="ECTONUCLEOTIDE PYROPHOSPHATASE/PHOSPHODIESTERASE"/>
    <property type="match status" value="1"/>
</dbReference>
<dbReference type="Proteomes" id="UP000294902">
    <property type="component" value="Unassembled WGS sequence"/>
</dbReference>
<proteinExistence type="predicted"/>
<reference evidence="1 2" key="1">
    <citation type="submission" date="2019-03" db="EMBL/GenBank/DDBJ databases">
        <title>Genomic Encyclopedia of Type Strains, Phase IV (KMG-IV): sequencing the most valuable type-strain genomes for metagenomic binning, comparative biology and taxonomic classification.</title>
        <authorList>
            <person name="Goeker M."/>
        </authorList>
    </citation>
    <scope>NUCLEOTIDE SEQUENCE [LARGE SCALE GENOMIC DNA]</scope>
    <source>
        <strain evidence="1 2">DSM 24629</strain>
    </source>
</reference>
<dbReference type="GO" id="GO:0016787">
    <property type="term" value="F:hydrolase activity"/>
    <property type="evidence" value="ECO:0007669"/>
    <property type="project" value="UniProtKB-ARBA"/>
</dbReference>
<protein>
    <submittedName>
        <fullName evidence="1">Putative AlkP superfamily pyrophosphatase or phosphodiesterase</fullName>
    </submittedName>
</protein>
<gene>
    <name evidence="1" type="ORF">EDC18_10238</name>
</gene>
<accession>A0A4R3MSL9</accession>
<dbReference type="PANTHER" id="PTHR10151:SF120">
    <property type="entry name" value="BIS(5'-ADENOSYL)-TRIPHOSPHATASE"/>
    <property type="match status" value="1"/>
</dbReference>
<dbReference type="AlphaFoldDB" id="A0A4R3MSL9"/>